<dbReference type="AlphaFoldDB" id="A0A6B0UC26"/>
<sequence length="92" mass="10453">MRAAKFSLLPNRWHQCVLSLQDILTGSKAPVSKRSYVCERALVFTKYRFAKLMHLLSITQAHPHTQAGMYACMHAHGHTQAHKHAHTCKTES</sequence>
<protein>
    <submittedName>
        <fullName evidence="1">Uncharacterized protein</fullName>
    </submittedName>
</protein>
<proteinExistence type="predicted"/>
<reference evidence="1" key="1">
    <citation type="submission" date="2019-12" db="EMBL/GenBank/DDBJ databases">
        <title>An insight into the sialome of adult female Ixodes ricinus ticks feeding for 6 days.</title>
        <authorList>
            <person name="Perner J."/>
            <person name="Ribeiro J.M.C."/>
        </authorList>
    </citation>
    <scope>NUCLEOTIDE SEQUENCE</scope>
    <source>
        <strain evidence="1">Semi-engorged</strain>
        <tissue evidence="1">Salivary glands</tissue>
    </source>
</reference>
<organism evidence="1">
    <name type="scientific">Ixodes ricinus</name>
    <name type="common">Common tick</name>
    <name type="synonym">Acarus ricinus</name>
    <dbReference type="NCBI Taxonomy" id="34613"/>
    <lineage>
        <taxon>Eukaryota</taxon>
        <taxon>Metazoa</taxon>
        <taxon>Ecdysozoa</taxon>
        <taxon>Arthropoda</taxon>
        <taxon>Chelicerata</taxon>
        <taxon>Arachnida</taxon>
        <taxon>Acari</taxon>
        <taxon>Parasitiformes</taxon>
        <taxon>Ixodida</taxon>
        <taxon>Ixodoidea</taxon>
        <taxon>Ixodidae</taxon>
        <taxon>Ixodinae</taxon>
        <taxon>Ixodes</taxon>
    </lineage>
</organism>
<dbReference type="EMBL" id="GIFC01004601">
    <property type="protein sequence ID" value="MXU86684.1"/>
    <property type="molecule type" value="Transcribed_RNA"/>
</dbReference>
<name>A0A6B0UC26_IXORI</name>
<evidence type="ECO:0000313" key="1">
    <source>
        <dbReference type="EMBL" id="MXU86684.1"/>
    </source>
</evidence>
<accession>A0A6B0UC26</accession>